<evidence type="ECO:0000313" key="3">
    <source>
        <dbReference type="EMBL" id="HIY79102.1"/>
    </source>
</evidence>
<dbReference type="Proteomes" id="UP000824133">
    <property type="component" value="Unassembled WGS sequence"/>
</dbReference>
<name>A0A9D1Z9R1_9ACTN</name>
<dbReference type="InterPro" id="IPR001173">
    <property type="entry name" value="Glyco_trans_2-like"/>
</dbReference>
<reference evidence="3" key="1">
    <citation type="journal article" date="2021" name="PeerJ">
        <title>Extensive microbial diversity within the chicken gut microbiome revealed by metagenomics and culture.</title>
        <authorList>
            <person name="Gilroy R."/>
            <person name="Ravi A."/>
            <person name="Getino M."/>
            <person name="Pursley I."/>
            <person name="Horton D.L."/>
            <person name="Alikhan N.F."/>
            <person name="Baker D."/>
            <person name="Gharbi K."/>
            <person name="Hall N."/>
            <person name="Watson M."/>
            <person name="Adriaenssens E.M."/>
            <person name="Foster-Nyarko E."/>
            <person name="Jarju S."/>
            <person name="Secka A."/>
            <person name="Antonio M."/>
            <person name="Oren A."/>
            <person name="Chaudhuri R.R."/>
            <person name="La Ragione R."/>
            <person name="Hildebrand F."/>
            <person name="Pallen M.J."/>
        </authorList>
    </citation>
    <scope>NUCLEOTIDE SEQUENCE</scope>
    <source>
        <strain evidence="3">ChiHjej10B9-743</strain>
    </source>
</reference>
<reference evidence="3" key="2">
    <citation type="submission" date="2021-04" db="EMBL/GenBank/DDBJ databases">
        <authorList>
            <person name="Gilroy R."/>
        </authorList>
    </citation>
    <scope>NUCLEOTIDE SEQUENCE</scope>
    <source>
        <strain evidence="3">ChiHjej10B9-743</strain>
    </source>
</reference>
<dbReference type="PANTHER" id="PTHR48090:SF7">
    <property type="entry name" value="RFBJ PROTEIN"/>
    <property type="match status" value="1"/>
</dbReference>
<gene>
    <name evidence="3" type="ORF">IAA42_01520</name>
</gene>
<evidence type="ECO:0000259" key="2">
    <source>
        <dbReference type="Pfam" id="PF00535"/>
    </source>
</evidence>
<dbReference type="SUPFAM" id="SSF53448">
    <property type="entry name" value="Nucleotide-diphospho-sugar transferases"/>
    <property type="match status" value="1"/>
</dbReference>
<dbReference type="InterPro" id="IPR029044">
    <property type="entry name" value="Nucleotide-diphossugar_trans"/>
</dbReference>
<evidence type="ECO:0000313" key="4">
    <source>
        <dbReference type="Proteomes" id="UP000824133"/>
    </source>
</evidence>
<sequence length="228" mass="25070">MIPAYNEEESLLPVVQSVVSAGYDYVVVNDGSRDGTLALCREHGLNVIDLPRNLGIGGAVQTGHLYARQHGYDVDVQFDGDGQHDAAYISALVERIADGADLAIGSRYLEKTDGFQSTVMRRLGSRWLCLWTRLLCRKTVTDPTSGFRASGRRAIELFCENYPVDYPEPESIVTALRSGLEIRDIPVVMHERQGGTSSISPLSSVYFMIKVTLAMGISALSSGSRRRR</sequence>
<comment type="caution">
    <text evidence="3">The sequence shown here is derived from an EMBL/GenBank/DDBJ whole genome shotgun (WGS) entry which is preliminary data.</text>
</comment>
<evidence type="ECO:0000256" key="1">
    <source>
        <dbReference type="ARBA" id="ARBA00006739"/>
    </source>
</evidence>
<dbReference type="AlphaFoldDB" id="A0A9D1Z9R1"/>
<dbReference type="CDD" id="cd04179">
    <property type="entry name" value="DPM_DPG-synthase_like"/>
    <property type="match status" value="1"/>
</dbReference>
<dbReference type="Gene3D" id="3.90.550.10">
    <property type="entry name" value="Spore Coat Polysaccharide Biosynthesis Protein SpsA, Chain A"/>
    <property type="match status" value="1"/>
</dbReference>
<protein>
    <submittedName>
        <fullName evidence="3">Glycosyltransferase family 2 protein</fullName>
    </submittedName>
</protein>
<dbReference type="PANTHER" id="PTHR48090">
    <property type="entry name" value="UNDECAPRENYL-PHOSPHATE 4-DEOXY-4-FORMAMIDO-L-ARABINOSE TRANSFERASE-RELATED"/>
    <property type="match status" value="1"/>
</dbReference>
<dbReference type="InterPro" id="IPR050256">
    <property type="entry name" value="Glycosyltransferase_2"/>
</dbReference>
<dbReference type="Pfam" id="PF00535">
    <property type="entry name" value="Glycos_transf_2"/>
    <property type="match status" value="1"/>
</dbReference>
<proteinExistence type="inferred from homology"/>
<feature type="domain" description="Glycosyltransferase 2-like" evidence="2">
    <location>
        <begin position="2"/>
        <end position="130"/>
    </location>
</feature>
<dbReference type="EMBL" id="DXCP01000006">
    <property type="protein sequence ID" value="HIY79102.1"/>
    <property type="molecule type" value="Genomic_DNA"/>
</dbReference>
<organism evidence="3 4">
    <name type="scientific">Candidatus Olsenella excrementavium</name>
    <dbReference type="NCBI Taxonomy" id="2838709"/>
    <lineage>
        <taxon>Bacteria</taxon>
        <taxon>Bacillati</taxon>
        <taxon>Actinomycetota</taxon>
        <taxon>Coriobacteriia</taxon>
        <taxon>Coriobacteriales</taxon>
        <taxon>Atopobiaceae</taxon>
        <taxon>Olsenella</taxon>
    </lineage>
</organism>
<accession>A0A9D1Z9R1</accession>
<comment type="similarity">
    <text evidence="1">Belongs to the glycosyltransferase 2 family.</text>
</comment>